<dbReference type="GO" id="GO:0005304">
    <property type="term" value="F:L-valine transmembrane transporter activity"/>
    <property type="evidence" value="ECO:0007669"/>
    <property type="project" value="TreeGrafter"/>
</dbReference>
<dbReference type="AlphaFoldDB" id="A0A7C3YTP1"/>
<dbReference type="Pfam" id="PF00005">
    <property type="entry name" value="ABC_tran"/>
    <property type="match status" value="1"/>
</dbReference>
<keyword evidence="3 5" id="KW-0067">ATP-binding</keyword>
<dbReference type="CDD" id="cd03219">
    <property type="entry name" value="ABC_Mj1267_LivG_branched"/>
    <property type="match status" value="1"/>
</dbReference>
<name>A0A7C3YTP1_UNCW3</name>
<dbReference type="GO" id="GO:0015192">
    <property type="term" value="F:L-phenylalanine transmembrane transporter activity"/>
    <property type="evidence" value="ECO:0007669"/>
    <property type="project" value="TreeGrafter"/>
</dbReference>
<dbReference type="GO" id="GO:0016887">
    <property type="term" value="F:ATP hydrolysis activity"/>
    <property type="evidence" value="ECO:0007669"/>
    <property type="project" value="InterPro"/>
</dbReference>
<dbReference type="GO" id="GO:1903805">
    <property type="term" value="P:L-valine import across plasma membrane"/>
    <property type="evidence" value="ECO:0007669"/>
    <property type="project" value="TreeGrafter"/>
</dbReference>
<protein>
    <submittedName>
        <fullName evidence="5">ABC transporter ATP-binding protein</fullName>
    </submittedName>
</protein>
<dbReference type="Pfam" id="PF12399">
    <property type="entry name" value="BCA_ABC_TP_C"/>
    <property type="match status" value="1"/>
</dbReference>
<comment type="caution">
    <text evidence="5">The sequence shown here is derived from an EMBL/GenBank/DDBJ whole genome shotgun (WGS) entry which is preliminary data.</text>
</comment>
<evidence type="ECO:0000313" key="5">
    <source>
        <dbReference type="EMBL" id="HGE99973.1"/>
    </source>
</evidence>
<dbReference type="InterPro" id="IPR003439">
    <property type="entry name" value="ABC_transporter-like_ATP-bd"/>
</dbReference>
<accession>A0A7C3YTP1</accession>
<dbReference type="FunFam" id="3.40.50.300:FF:000421">
    <property type="entry name" value="Branched-chain amino acid ABC transporter ATP-binding protein"/>
    <property type="match status" value="1"/>
</dbReference>
<sequence>MNLLTVKNLTKNFGGLRAVSSFNLSLKEGEFVGLIGPNGAGKTTVFNLLTGIYKPTSGQILFRGEEITGLPPHEITKRGMARTFQNIRLFKEMTVLDNIRTAYHTHIRYGLLSSLLRTRGFKEEEEAIMAYLTSFCQIFKLDRSLHQNVRNLPYGEQRKVEIVRALLAKPRLLLLDEPTCGMNPREVAELMELLKFIKEKYSLTILMIEHRMPVIMGICERIVVMDFGEVIAEGSPEEVRKNERVISAYLGKELEDGFSQNG</sequence>
<reference evidence="5" key="1">
    <citation type="journal article" date="2020" name="mSystems">
        <title>Genome- and Community-Level Interaction Insights into Carbon Utilization and Element Cycling Functions of Hydrothermarchaeota in Hydrothermal Sediment.</title>
        <authorList>
            <person name="Zhou Z."/>
            <person name="Liu Y."/>
            <person name="Xu W."/>
            <person name="Pan J."/>
            <person name="Luo Z.H."/>
            <person name="Li M."/>
        </authorList>
    </citation>
    <scope>NUCLEOTIDE SEQUENCE [LARGE SCALE GENOMIC DNA]</scope>
    <source>
        <strain evidence="5">SpSt-906</strain>
    </source>
</reference>
<dbReference type="EMBL" id="DTMQ01000048">
    <property type="protein sequence ID" value="HGE99973.1"/>
    <property type="molecule type" value="Genomic_DNA"/>
</dbReference>
<evidence type="ECO:0000256" key="3">
    <source>
        <dbReference type="ARBA" id="ARBA00022840"/>
    </source>
</evidence>
<dbReference type="InterPro" id="IPR027417">
    <property type="entry name" value="P-loop_NTPase"/>
</dbReference>
<dbReference type="PROSITE" id="PS50893">
    <property type="entry name" value="ABC_TRANSPORTER_2"/>
    <property type="match status" value="1"/>
</dbReference>
<dbReference type="GO" id="GO:0005886">
    <property type="term" value="C:plasma membrane"/>
    <property type="evidence" value="ECO:0007669"/>
    <property type="project" value="TreeGrafter"/>
</dbReference>
<evidence type="ECO:0000259" key="4">
    <source>
        <dbReference type="PROSITE" id="PS50893"/>
    </source>
</evidence>
<organism evidence="5">
    <name type="scientific">candidate division WOR-3 bacterium</name>
    <dbReference type="NCBI Taxonomy" id="2052148"/>
    <lineage>
        <taxon>Bacteria</taxon>
        <taxon>Bacteria division WOR-3</taxon>
    </lineage>
</organism>
<dbReference type="SMART" id="SM00382">
    <property type="entry name" value="AAA"/>
    <property type="match status" value="1"/>
</dbReference>
<dbReference type="SUPFAM" id="SSF52540">
    <property type="entry name" value="P-loop containing nucleoside triphosphate hydrolases"/>
    <property type="match status" value="1"/>
</dbReference>
<dbReference type="GO" id="GO:0015808">
    <property type="term" value="P:L-alanine transport"/>
    <property type="evidence" value="ECO:0007669"/>
    <property type="project" value="TreeGrafter"/>
</dbReference>
<evidence type="ECO:0000256" key="2">
    <source>
        <dbReference type="ARBA" id="ARBA00022741"/>
    </source>
</evidence>
<proteinExistence type="predicted"/>
<dbReference type="GO" id="GO:0015188">
    <property type="term" value="F:L-isoleucine transmembrane transporter activity"/>
    <property type="evidence" value="ECO:0007669"/>
    <property type="project" value="TreeGrafter"/>
</dbReference>
<dbReference type="GO" id="GO:0042941">
    <property type="term" value="P:D-alanine transmembrane transport"/>
    <property type="evidence" value="ECO:0007669"/>
    <property type="project" value="TreeGrafter"/>
</dbReference>
<dbReference type="GO" id="GO:0005524">
    <property type="term" value="F:ATP binding"/>
    <property type="evidence" value="ECO:0007669"/>
    <property type="project" value="UniProtKB-KW"/>
</dbReference>
<evidence type="ECO:0000256" key="1">
    <source>
        <dbReference type="ARBA" id="ARBA00022448"/>
    </source>
</evidence>
<dbReference type="Gene3D" id="3.40.50.300">
    <property type="entry name" value="P-loop containing nucleotide triphosphate hydrolases"/>
    <property type="match status" value="1"/>
</dbReference>
<keyword evidence="1" id="KW-0813">Transport</keyword>
<dbReference type="InterPro" id="IPR032823">
    <property type="entry name" value="BCA_ABC_TP_C"/>
</dbReference>
<dbReference type="GO" id="GO:1903806">
    <property type="term" value="P:L-isoleucine import across plasma membrane"/>
    <property type="evidence" value="ECO:0007669"/>
    <property type="project" value="TreeGrafter"/>
</dbReference>
<dbReference type="InterPro" id="IPR051120">
    <property type="entry name" value="ABC_AA/LPS_Transport"/>
</dbReference>
<feature type="domain" description="ABC transporter" evidence="4">
    <location>
        <begin position="4"/>
        <end position="252"/>
    </location>
</feature>
<keyword evidence="2" id="KW-0547">Nucleotide-binding</keyword>
<dbReference type="PANTHER" id="PTHR45772">
    <property type="entry name" value="CONSERVED COMPONENT OF ABC TRANSPORTER FOR NATURAL AMINO ACIDS-RELATED"/>
    <property type="match status" value="1"/>
</dbReference>
<dbReference type="PANTHER" id="PTHR45772:SF7">
    <property type="entry name" value="AMINO ACID ABC TRANSPORTER ATP-BINDING PROTEIN"/>
    <property type="match status" value="1"/>
</dbReference>
<gene>
    <name evidence="5" type="ORF">ENX07_07915</name>
</gene>
<dbReference type="InterPro" id="IPR003593">
    <property type="entry name" value="AAA+_ATPase"/>
</dbReference>